<evidence type="ECO:0000256" key="1">
    <source>
        <dbReference type="SAM" id="Phobius"/>
    </source>
</evidence>
<evidence type="ECO:0000313" key="2">
    <source>
        <dbReference type="EMBL" id="EEF14554.1"/>
    </source>
</evidence>
<keyword evidence="3" id="KW-1185">Reference proteome</keyword>
<dbReference type="Proteomes" id="UP000003082">
    <property type="component" value="Unassembled WGS sequence"/>
</dbReference>
<dbReference type="eggNOG" id="ENOG5030PE1">
    <property type="taxonomic scope" value="Bacteria"/>
</dbReference>
<reference evidence="2 3" key="1">
    <citation type="submission" date="2008-08" db="EMBL/GenBank/DDBJ databases">
        <authorList>
            <person name="Madupu R."/>
            <person name="Durkin A.S."/>
            <person name="Torralba M."/>
            <person name="Methe B."/>
            <person name="Sutton G.G."/>
            <person name="Strausberg R.L."/>
            <person name="Nelson K.E."/>
        </authorList>
    </citation>
    <scope>NUCLEOTIDE SEQUENCE [LARGE SCALE GENOMIC DNA]</scope>
    <source>
        <strain evidence="2 3">RM3267</strain>
    </source>
</reference>
<protein>
    <submittedName>
        <fullName evidence="2">Uncharacterized protein</fullName>
    </submittedName>
</protein>
<evidence type="ECO:0000313" key="3">
    <source>
        <dbReference type="Proteomes" id="UP000003082"/>
    </source>
</evidence>
<proteinExistence type="predicted"/>
<dbReference type="STRING" id="553218.CAMRE0001_1253"/>
<accession>B9D0P3</accession>
<dbReference type="EMBL" id="ACFU01000006">
    <property type="protein sequence ID" value="EEF14554.1"/>
    <property type="molecule type" value="Genomic_DNA"/>
</dbReference>
<keyword evidence="1" id="KW-1133">Transmembrane helix</keyword>
<keyword evidence="1" id="KW-0812">Transmembrane</keyword>
<keyword evidence="1" id="KW-0472">Membrane</keyword>
<sequence length="46" mass="5491">MICASLRAKSMLAAQRNRNIFFTVFPFKIFYFTSIAKEILKQIYLR</sequence>
<comment type="caution">
    <text evidence="2">The sequence shown here is derived from an EMBL/GenBank/DDBJ whole genome shotgun (WGS) entry which is preliminary data.</text>
</comment>
<dbReference type="AlphaFoldDB" id="B9D0P3"/>
<gene>
    <name evidence="2" type="ORF">CAMRE0001_1253</name>
</gene>
<name>B9D0P3_CAMRE</name>
<organism evidence="2 3">
    <name type="scientific">Campylobacter rectus RM3267</name>
    <dbReference type="NCBI Taxonomy" id="553218"/>
    <lineage>
        <taxon>Bacteria</taxon>
        <taxon>Pseudomonadati</taxon>
        <taxon>Campylobacterota</taxon>
        <taxon>Epsilonproteobacteria</taxon>
        <taxon>Campylobacterales</taxon>
        <taxon>Campylobacteraceae</taxon>
        <taxon>Campylobacter</taxon>
    </lineage>
</organism>
<feature type="transmembrane region" description="Helical" evidence="1">
    <location>
        <begin position="20"/>
        <end position="40"/>
    </location>
</feature>